<dbReference type="GO" id="GO:0003688">
    <property type="term" value="F:DNA replication origin binding"/>
    <property type="evidence" value="ECO:0007669"/>
    <property type="project" value="InterPro"/>
</dbReference>
<accession>A0A7M3UPD5</accession>
<evidence type="ECO:0000313" key="2">
    <source>
        <dbReference type="EMBL" id="QOI90618.1"/>
    </source>
</evidence>
<feature type="domain" description="Replication origin-binding protein" evidence="1">
    <location>
        <begin position="370"/>
        <end position="675"/>
    </location>
</feature>
<protein>
    <recommendedName>
        <fullName evidence="1">Replication origin-binding protein domain-containing protein</fullName>
    </recommendedName>
</protein>
<dbReference type="InterPro" id="IPR027417">
    <property type="entry name" value="P-loop_NTPase"/>
</dbReference>
<name>A0A7M3UPD5_POV01</name>
<dbReference type="Gene3D" id="3.40.50.300">
    <property type="entry name" value="P-loop containing nucleotide triphosphate hydrolases"/>
    <property type="match status" value="1"/>
</dbReference>
<organism evidence="2">
    <name type="scientific">Pyramimonas orientalis virus</name>
    <name type="common">PoV01</name>
    <dbReference type="NCBI Taxonomy" id="455367"/>
    <lineage>
        <taxon>Viruses</taxon>
        <taxon>Varidnaviria</taxon>
        <taxon>Bamfordvirae</taxon>
        <taxon>Nucleocytoviricota</taxon>
        <taxon>Megaviricetes</taxon>
        <taxon>Imitervirales</taxon>
        <taxon>Allomimiviridae</taxon>
        <taxon>Heliosvirus</taxon>
        <taxon>Heliosvirus raunefjordenense</taxon>
    </lineage>
</organism>
<dbReference type="GO" id="GO:0006260">
    <property type="term" value="P:DNA replication"/>
    <property type="evidence" value="ECO:0007669"/>
    <property type="project" value="InterPro"/>
</dbReference>
<evidence type="ECO:0000259" key="1">
    <source>
        <dbReference type="Pfam" id="PF02399"/>
    </source>
</evidence>
<dbReference type="SUPFAM" id="SSF52540">
    <property type="entry name" value="P-loop containing nucleoside triphosphate hydrolases"/>
    <property type="match status" value="1"/>
</dbReference>
<dbReference type="GO" id="GO:0005524">
    <property type="term" value="F:ATP binding"/>
    <property type="evidence" value="ECO:0007669"/>
    <property type="project" value="InterPro"/>
</dbReference>
<sequence>MTISNIKYIEKKTKKKGEYHYCDSILSSNKKIKTVKNVDTLVEMTTYKHNKMEVLYNDVMLKPYLDYDYKKKEKYDVNELIDHLTKCKDGISDFFRQFVTDWEFERDVAIASRHGRVPTGEYKISYRFYVINGMYTTLQTMDKLVKTKVELNIFDASVYNNNRKMAMLYGHKSREDRRTLLPIEKLKWKHTDFIIQYVPREYKYELSCDIPDVNVINKEKKVYCSELLNIKALEMPTDIRYDIDRNDIRGLLSIIPNDKFEYIDTNTWITICYSLCEAKSMGHTHLSYDELKELFLEFSKRYPSCNIQKDSDVFDSCVNNTKYNIGIDYLHGLIKKIYPNYWNTYYEKEIKSSKGIDYNEVYNEDTMRSYNMSNDIIVVKANPGTGKTVQLKKEIEKYPKDCRICVVSYNVVLCNKYHEMFNDGFKLYNEESNCDVDRIIICLDSLYRINDCEYDVLIIDEALSVLSHFDSSVMKRSQMVMNTLTSLMINSEKIIFLDANADEKLVTDTVKWIEKKKKTKAYYINNEYVRPTNRKFILMEERDVNKQISFVIEKLMLKKKIVVPVSSKDIAEKLELAVSTCISNLKIKKYDSESSRMELYLDSKNPNEAWKDLDLLIYTPTIGAGVSFEEEHFDICVGIFESSMNHASVYTCYQQLFRVRRLKDGEMFVFLNVYNYSNLSIEEKRVEYMMNTELNKMRKYCLNMDMRELNIETGKICYDKKKLSFPIIRNIILMKNRSLMYFESIFEKLMSDNNIPVIKNTYLELNKMDDVEEIIKTDGHNLVRDEFVEKFQNEKENLVLSVKEMDKIDKAIKNGGMDIPKDKIIKRNITNNLNKWGSVIDDISEEFYKSCILSVTNANQRGIDKKIIQSQRYKILNDELKYDYDRIKKQYVGDDGDDPNFKIYKNLKKTGHQQTLVTKKLLINVFDAEDGKISDIFDKKYDNKEWKDKLQTYIESFTADHWKYMLSLFGLDVVKRKKGRGDINYKCRSKFKDKNSNLGYNLVNTMMKETFGITLKAEDKRYTIFDESFWNEIKDNNVTYLNRTYKMREIEE</sequence>
<organismHost>
    <name type="scientific">Pyramimonas plurioculata</name>
    <dbReference type="NCBI Taxonomy" id="36893"/>
</organismHost>
<dbReference type="Pfam" id="PF02399">
    <property type="entry name" value="Herpes_ori_bp"/>
    <property type="match status" value="1"/>
</dbReference>
<dbReference type="InterPro" id="IPR003450">
    <property type="entry name" value="Replication_origin-bd"/>
</dbReference>
<dbReference type="EMBL" id="MT663542">
    <property type="protein sequence ID" value="QOI90618.1"/>
    <property type="molecule type" value="Genomic_DNA"/>
</dbReference>
<reference evidence="2" key="1">
    <citation type="submission" date="2020-06" db="EMBL/GenBank/DDBJ databases">
        <title>Lateral gene transfer of anion-conducting channel rhodopsins between green algae and giant viruses.</title>
        <authorList>
            <person name="Rozenberg A."/>
            <person name="Oppermann J."/>
            <person name="Wietek J."/>
            <person name="Fernandez Lahore R.G."/>
            <person name="Sandaa R.-A."/>
            <person name="Bratbak G."/>
            <person name="Hegemann P."/>
            <person name="Beja O."/>
        </authorList>
    </citation>
    <scope>NUCLEOTIDE SEQUENCE</scope>
    <source>
        <strain evidence="2">01B</strain>
    </source>
</reference>
<gene>
    <name evidence="2" type="ORF">HWQ62_00487</name>
</gene>
<proteinExistence type="predicted"/>